<dbReference type="InterPro" id="IPR041469">
    <property type="entry name" value="Subtilisin-like_FN3"/>
</dbReference>
<keyword evidence="6" id="KW-1185">Reference proteome</keyword>
<dbReference type="GO" id="GO:0006508">
    <property type="term" value="P:proteolysis"/>
    <property type="evidence" value="ECO:0007669"/>
    <property type="project" value="InterPro"/>
</dbReference>
<sequence>MSNSSFQRATPFAYGAGHVQPNRAADPGLVYDIATDYLHFLCALGYNSTVIDTFMTGDDGPHARPTRPRKPEDLNYPSVTAPHLSASGEPHSITSKVRSVGAALAAYDVRVSEPRGVSMSVRPSRLKFTAAGEKEFAVTFRAREGRFLPGEYVFGQMVWSDGAGRCSHRVRSPVVVGLRSSTVLYGALVWMTYGAGSTRQ</sequence>
<evidence type="ECO:0000256" key="2">
    <source>
        <dbReference type="ARBA" id="ARBA00022729"/>
    </source>
</evidence>
<evidence type="ECO:0000256" key="1">
    <source>
        <dbReference type="ARBA" id="ARBA00011073"/>
    </source>
</evidence>
<evidence type="ECO:0000256" key="3">
    <source>
        <dbReference type="SAM" id="MobiDB-lite"/>
    </source>
</evidence>
<evidence type="ECO:0000313" key="6">
    <source>
        <dbReference type="Proteomes" id="UP000011116"/>
    </source>
</evidence>
<dbReference type="SMR" id="A0A8I6XIM8"/>
<dbReference type="EnsemblPlants" id="HORVU.MOREX.r3.2HG0215100.1">
    <property type="protein sequence ID" value="HORVU.MOREX.r3.2HG0215100.1.CDS1"/>
    <property type="gene ID" value="HORVU.MOREX.r3.2HG0215100"/>
</dbReference>
<organism evidence="5 6">
    <name type="scientific">Hordeum vulgare subsp. vulgare</name>
    <name type="common">Domesticated barley</name>
    <dbReference type="NCBI Taxonomy" id="112509"/>
    <lineage>
        <taxon>Eukaryota</taxon>
        <taxon>Viridiplantae</taxon>
        <taxon>Streptophyta</taxon>
        <taxon>Embryophyta</taxon>
        <taxon>Tracheophyta</taxon>
        <taxon>Spermatophyta</taxon>
        <taxon>Magnoliopsida</taxon>
        <taxon>Liliopsida</taxon>
        <taxon>Poales</taxon>
        <taxon>Poaceae</taxon>
        <taxon>BOP clade</taxon>
        <taxon>Pooideae</taxon>
        <taxon>Triticodae</taxon>
        <taxon>Triticeae</taxon>
        <taxon>Hordeinae</taxon>
        <taxon>Hordeum</taxon>
    </lineage>
</organism>
<accession>A0A8I6XIM8</accession>
<dbReference type="Proteomes" id="UP000011116">
    <property type="component" value="Chromosome 2H"/>
</dbReference>
<dbReference type="Gramene" id="HORVU.MOREX.r3.2HG0215100.1">
    <property type="protein sequence ID" value="HORVU.MOREX.r3.2HG0215100.1.CDS1"/>
    <property type="gene ID" value="HORVU.MOREX.r3.2HG0215100"/>
</dbReference>
<dbReference type="Gene3D" id="3.40.50.200">
    <property type="entry name" value="Peptidase S8/S53 domain"/>
    <property type="match status" value="1"/>
</dbReference>
<protein>
    <recommendedName>
        <fullName evidence="4">Subtilisin-like protease fibronectin type-III domain-containing protein</fullName>
    </recommendedName>
</protein>
<dbReference type="Gramene" id="HORVU.MOREX.r2.2HG0178790.1">
    <property type="protein sequence ID" value="HORVU.MOREX.r2.2HG0178790.1.CDS.1"/>
    <property type="gene ID" value="HORVU.MOREX.r2.2HG0178790"/>
</dbReference>
<dbReference type="Pfam" id="PF17766">
    <property type="entry name" value="fn3_6"/>
    <property type="match status" value="1"/>
</dbReference>
<reference evidence="5" key="3">
    <citation type="submission" date="2022-01" db="UniProtKB">
        <authorList>
            <consortium name="EnsemblPlants"/>
        </authorList>
    </citation>
    <scope>IDENTIFICATION</scope>
    <source>
        <strain evidence="5">subsp. vulgare</strain>
    </source>
</reference>
<dbReference type="InterPro" id="IPR045051">
    <property type="entry name" value="SBT"/>
</dbReference>
<reference evidence="6" key="1">
    <citation type="journal article" date="2012" name="Nature">
        <title>A physical, genetic and functional sequence assembly of the barley genome.</title>
        <authorList>
            <consortium name="The International Barley Genome Sequencing Consortium"/>
            <person name="Mayer K.F."/>
            <person name="Waugh R."/>
            <person name="Brown J.W."/>
            <person name="Schulman A."/>
            <person name="Langridge P."/>
            <person name="Platzer M."/>
            <person name="Fincher G.B."/>
            <person name="Muehlbauer G.J."/>
            <person name="Sato K."/>
            <person name="Close T.J."/>
            <person name="Wise R.P."/>
            <person name="Stein N."/>
        </authorList>
    </citation>
    <scope>NUCLEOTIDE SEQUENCE [LARGE SCALE GENOMIC DNA]</scope>
    <source>
        <strain evidence="6">cv. Morex</strain>
    </source>
</reference>
<name>A0A8I6XIM8_HORVV</name>
<reference evidence="5" key="2">
    <citation type="submission" date="2020-10" db="EMBL/GenBank/DDBJ databases">
        <authorList>
            <person name="Scholz U."/>
            <person name="Mascher M."/>
            <person name="Fiebig A."/>
        </authorList>
    </citation>
    <scope>NUCLEOTIDE SEQUENCE [LARGE SCALE GENOMIC DNA]</scope>
    <source>
        <strain evidence="5">cv. Morex</strain>
    </source>
</reference>
<keyword evidence="2" id="KW-0732">Signal</keyword>
<dbReference type="PANTHER" id="PTHR10795">
    <property type="entry name" value="PROPROTEIN CONVERTASE SUBTILISIN/KEXIN"/>
    <property type="match status" value="1"/>
</dbReference>
<dbReference type="AlphaFoldDB" id="A0A8I6XIM8"/>
<dbReference type="Gene3D" id="2.60.40.2310">
    <property type="match status" value="1"/>
</dbReference>
<feature type="domain" description="Subtilisin-like protease fibronectin type-III" evidence="4">
    <location>
        <begin position="73"/>
        <end position="176"/>
    </location>
</feature>
<dbReference type="GO" id="GO:0004252">
    <property type="term" value="F:serine-type endopeptidase activity"/>
    <property type="evidence" value="ECO:0007669"/>
    <property type="project" value="InterPro"/>
</dbReference>
<evidence type="ECO:0000259" key="4">
    <source>
        <dbReference type="Pfam" id="PF17766"/>
    </source>
</evidence>
<feature type="region of interest" description="Disordered" evidence="3">
    <location>
        <begin position="59"/>
        <end position="91"/>
    </location>
</feature>
<comment type="similarity">
    <text evidence="1">Belongs to the peptidase S8 family.</text>
</comment>
<dbReference type="InterPro" id="IPR036852">
    <property type="entry name" value="Peptidase_S8/S53_dom_sf"/>
</dbReference>
<evidence type="ECO:0000313" key="5">
    <source>
        <dbReference type="EnsemblPlants" id="HORVU.MOREX.r3.2HG0215100.1.CDS1"/>
    </source>
</evidence>
<proteinExistence type="inferred from homology"/>